<sequence length="547" mass="56207">MNRSIVWKSLGLAAMALALTACGGSSSADPTFAQTQQGPVKGTAANGVVQFLGVPYAAPPTGALRWKPPAPALARAAVLDAKAPGAQCLQAGPPSAFAATGSEDCLYLNIYRPEAAPAAPLPVIVGIHGGGFVLGSSAFMNGTSLAKNNNVILVSINYRLSALGFLAHPALTAEDTATRASGNYGLMDQNAALAWVKQNIAAFGGDPSNVTLTGGSAGGLSVFTHMVSPMSAGLFAKAAPQSGGFSRLQATLAQSEAAGTAFTAPWNCNSAGTNAQVAACLRSLPAATTLIGALPPPQSGTGNLSSWLPIIDGKFLTTSTSIAFASGNFQKVPLMTGVVDDEGTFFVSAAFGQAPITAATYEPVGIAGFLGLANPAAVSARYPLASYPSPNQALARVYGDFRVTCGILQDTDSIASALPAGAKAYVYQFSEKTPYMDATSLASRLPPNTNITYGAFHGADVPYWFDQMTANPTTAQLQLAQTMSKSFANFARTGNPNVDGTLPLWQPYSASQRGVLNLTHAASTANVDAYGAHQCSYWYGQPPSTRL</sequence>
<reference evidence="5" key="1">
    <citation type="submission" date="2022-03" db="EMBL/GenBank/DDBJ databases">
        <authorList>
            <person name="Woo C.Y."/>
        </authorList>
    </citation>
    <scope>NUCLEOTIDE SEQUENCE</scope>
    <source>
        <strain evidence="5">CYS-02</strain>
    </source>
</reference>
<dbReference type="GO" id="GO:0016787">
    <property type="term" value="F:hydrolase activity"/>
    <property type="evidence" value="ECO:0007669"/>
    <property type="project" value="UniProtKB-KW"/>
</dbReference>
<comment type="similarity">
    <text evidence="1 3">Belongs to the type-B carboxylesterase/lipase family.</text>
</comment>
<dbReference type="PROSITE" id="PS00941">
    <property type="entry name" value="CARBOXYLESTERASE_B_2"/>
    <property type="match status" value="1"/>
</dbReference>
<dbReference type="Proteomes" id="UP001139447">
    <property type="component" value="Unassembled WGS sequence"/>
</dbReference>
<accession>A0A9X1VW84</accession>
<keyword evidence="2 3" id="KW-0378">Hydrolase</keyword>
<evidence type="ECO:0000313" key="5">
    <source>
        <dbReference type="EMBL" id="MCJ0764906.1"/>
    </source>
</evidence>
<dbReference type="PANTHER" id="PTHR11559">
    <property type="entry name" value="CARBOXYLESTERASE"/>
    <property type="match status" value="1"/>
</dbReference>
<evidence type="ECO:0000313" key="6">
    <source>
        <dbReference type="Proteomes" id="UP001139447"/>
    </source>
</evidence>
<dbReference type="PROSITE" id="PS51257">
    <property type="entry name" value="PROKAR_LIPOPROTEIN"/>
    <property type="match status" value="1"/>
</dbReference>
<dbReference type="SUPFAM" id="SSF53474">
    <property type="entry name" value="alpha/beta-Hydrolases"/>
    <property type="match status" value="1"/>
</dbReference>
<dbReference type="EMBL" id="JALGBI010000002">
    <property type="protein sequence ID" value="MCJ0764906.1"/>
    <property type="molecule type" value="Genomic_DNA"/>
</dbReference>
<dbReference type="InterPro" id="IPR019826">
    <property type="entry name" value="Carboxylesterase_B_AS"/>
</dbReference>
<evidence type="ECO:0000256" key="3">
    <source>
        <dbReference type="RuleBase" id="RU361235"/>
    </source>
</evidence>
<protein>
    <recommendedName>
        <fullName evidence="3">Carboxylic ester hydrolase</fullName>
        <ecNumber evidence="3">3.1.1.-</ecNumber>
    </recommendedName>
</protein>
<dbReference type="EC" id="3.1.1.-" evidence="3"/>
<dbReference type="InterPro" id="IPR002018">
    <property type="entry name" value="CarbesteraseB"/>
</dbReference>
<dbReference type="PROSITE" id="PS00122">
    <property type="entry name" value="CARBOXYLESTERASE_B_1"/>
    <property type="match status" value="1"/>
</dbReference>
<keyword evidence="3" id="KW-0732">Signal</keyword>
<dbReference type="InterPro" id="IPR019819">
    <property type="entry name" value="Carboxylesterase_B_CS"/>
</dbReference>
<dbReference type="InterPro" id="IPR050309">
    <property type="entry name" value="Type-B_Carboxylest/Lipase"/>
</dbReference>
<keyword evidence="6" id="KW-1185">Reference proteome</keyword>
<evidence type="ECO:0000256" key="1">
    <source>
        <dbReference type="ARBA" id="ARBA00005964"/>
    </source>
</evidence>
<dbReference type="AlphaFoldDB" id="A0A9X1VW84"/>
<gene>
    <name evidence="5" type="ORF">MMF98_16945</name>
</gene>
<feature type="signal peptide" evidence="3">
    <location>
        <begin position="1"/>
        <end position="27"/>
    </location>
</feature>
<organism evidence="5 6">
    <name type="scientific">Variovorax terrae</name>
    <dbReference type="NCBI Taxonomy" id="2923278"/>
    <lineage>
        <taxon>Bacteria</taxon>
        <taxon>Pseudomonadati</taxon>
        <taxon>Pseudomonadota</taxon>
        <taxon>Betaproteobacteria</taxon>
        <taxon>Burkholderiales</taxon>
        <taxon>Comamonadaceae</taxon>
        <taxon>Variovorax</taxon>
    </lineage>
</organism>
<feature type="domain" description="Carboxylesterase type B" evidence="4">
    <location>
        <begin position="31"/>
        <end position="538"/>
    </location>
</feature>
<proteinExistence type="inferred from homology"/>
<dbReference type="Gene3D" id="3.40.50.1820">
    <property type="entry name" value="alpha/beta hydrolase"/>
    <property type="match status" value="1"/>
</dbReference>
<dbReference type="InterPro" id="IPR029058">
    <property type="entry name" value="AB_hydrolase_fold"/>
</dbReference>
<dbReference type="Pfam" id="PF00135">
    <property type="entry name" value="COesterase"/>
    <property type="match status" value="1"/>
</dbReference>
<evidence type="ECO:0000256" key="2">
    <source>
        <dbReference type="ARBA" id="ARBA00022801"/>
    </source>
</evidence>
<comment type="caution">
    <text evidence="5">The sequence shown here is derived from an EMBL/GenBank/DDBJ whole genome shotgun (WGS) entry which is preliminary data.</text>
</comment>
<name>A0A9X1VW84_9BURK</name>
<dbReference type="RefSeq" id="WP_243307883.1">
    <property type="nucleotide sequence ID" value="NZ_JALGBI010000002.1"/>
</dbReference>
<feature type="chain" id="PRO_5041012848" description="Carboxylic ester hydrolase" evidence="3">
    <location>
        <begin position="28"/>
        <end position="547"/>
    </location>
</feature>
<evidence type="ECO:0000259" key="4">
    <source>
        <dbReference type="Pfam" id="PF00135"/>
    </source>
</evidence>